<dbReference type="SUPFAM" id="SSF54975">
    <property type="entry name" value="Acylphosphatase/BLUF domain-like"/>
    <property type="match status" value="1"/>
</dbReference>
<dbReference type="EC" id="3.6.1.7" evidence="2 5"/>
<protein>
    <recommendedName>
        <fullName evidence="3 5">Acylphosphatase</fullName>
        <ecNumber evidence="2 5">3.6.1.7</ecNumber>
    </recommendedName>
</protein>
<dbReference type="InterPro" id="IPR036046">
    <property type="entry name" value="Acylphosphatase-like_dom_sf"/>
</dbReference>
<dbReference type="PROSITE" id="PS00151">
    <property type="entry name" value="ACYLPHOSPHATASE_2"/>
    <property type="match status" value="1"/>
</dbReference>
<name>A0A1H8GNY6_9BACI</name>
<comment type="similarity">
    <text evidence="1 7">Belongs to the acylphosphatase family.</text>
</comment>
<proteinExistence type="inferred from homology"/>
<dbReference type="Pfam" id="PF00708">
    <property type="entry name" value="Acylphosphatase"/>
    <property type="match status" value="1"/>
</dbReference>
<evidence type="ECO:0000313" key="10">
    <source>
        <dbReference type="Proteomes" id="UP000199300"/>
    </source>
</evidence>
<dbReference type="InterPro" id="IPR017968">
    <property type="entry name" value="Acylphosphatase_CS"/>
</dbReference>
<dbReference type="GO" id="GO:0003998">
    <property type="term" value="F:acylphosphatase activity"/>
    <property type="evidence" value="ECO:0007669"/>
    <property type="project" value="UniProtKB-EC"/>
</dbReference>
<reference evidence="9 10" key="1">
    <citation type="submission" date="2016-10" db="EMBL/GenBank/DDBJ databases">
        <authorList>
            <person name="de Groot N.N."/>
        </authorList>
    </citation>
    <scope>NUCLEOTIDE SEQUENCE [LARGE SCALE GENOMIC DNA]</scope>
    <source>
        <strain evidence="9 10">CGMCC 1.10434</strain>
    </source>
</reference>
<sequence>MAKVRAHLVVTGRVQGVGFRYTTQDTANRLGIKGWVKNLANGDVQIEAEGEVKMVYQFIDLIKAGPSRPANVEHVDLSITEELSHYKKFDIHY</sequence>
<dbReference type="InterPro" id="IPR020456">
    <property type="entry name" value="Acylphosphatase"/>
</dbReference>
<dbReference type="Proteomes" id="UP000199300">
    <property type="component" value="Unassembled WGS sequence"/>
</dbReference>
<dbReference type="PANTHER" id="PTHR47268">
    <property type="entry name" value="ACYLPHOSPHATASE"/>
    <property type="match status" value="1"/>
</dbReference>
<dbReference type="PROSITE" id="PS51160">
    <property type="entry name" value="ACYLPHOSPHATASE_3"/>
    <property type="match status" value="1"/>
</dbReference>
<organism evidence="9 10">
    <name type="scientific">Amphibacillus marinus</name>
    <dbReference type="NCBI Taxonomy" id="872970"/>
    <lineage>
        <taxon>Bacteria</taxon>
        <taxon>Bacillati</taxon>
        <taxon>Bacillota</taxon>
        <taxon>Bacilli</taxon>
        <taxon>Bacillales</taxon>
        <taxon>Bacillaceae</taxon>
        <taxon>Amphibacillus</taxon>
    </lineage>
</organism>
<evidence type="ECO:0000256" key="6">
    <source>
        <dbReference type="RuleBase" id="RU000553"/>
    </source>
</evidence>
<evidence type="ECO:0000256" key="2">
    <source>
        <dbReference type="ARBA" id="ARBA00012150"/>
    </source>
</evidence>
<comment type="catalytic activity">
    <reaction evidence="4 5 6">
        <text>an acyl phosphate + H2O = a carboxylate + phosphate + H(+)</text>
        <dbReference type="Rhea" id="RHEA:14965"/>
        <dbReference type="ChEBI" id="CHEBI:15377"/>
        <dbReference type="ChEBI" id="CHEBI:15378"/>
        <dbReference type="ChEBI" id="CHEBI:29067"/>
        <dbReference type="ChEBI" id="CHEBI:43474"/>
        <dbReference type="ChEBI" id="CHEBI:59918"/>
        <dbReference type="EC" id="3.6.1.7"/>
    </reaction>
</comment>
<feature type="active site" evidence="5">
    <location>
        <position position="20"/>
    </location>
</feature>
<accession>A0A1H8GNY6</accession>
<dbReference type="OrthoDB" id="9808093at2"/>
<dbReference type="EMBL" id="FODJ01000001">
    <property type="protein sequence ID" value="SEN45217.1"/>
    <property type="molecule type" value="Genomic_DNA"/>
</dbReference>
<dbReference type="PANTHER" id="PTHR47268:SF4">
    <property type="entry name" value="ACYLPHOSPHATASE"/>
    <property type="match status" value="1"/>
</dbReference>
<keyword evidence="10" id="KW-1185">Reference proteome</keyword>
<evidence type="ECO:0000256" key="3">
    <source>
        <dbReference type="ARBA" id="ARBA00015991"/>
    </source>
</evidence>
<evidence type="ECO:0000256" key="5">
    <source>
        <dbReference type="PROSITE-ProRule" id="PRU00520"/>
    </source>
</evidence>
<evidence type="ECO:0000256" key="1">
    <source>
        <dbReference type="ARBA" id="ARBA00005614"/>
    </source>
</evidence>
<feature type="domain" description="Acylphosphatase-like" evidence="8">
    <location>
        <begin position="5"/>
        <end position="93"/>
    </location>
</feature>
<dbReference type="Gene3D" id="3.30.70.100">
    <property type="match status" value="1"/>
</dbReference>
<evidence type="ECO:0000313" key="9">
    <source>
        <dbReference type="EMBL" id="SEN45217.1"/>
    </source>
</evidence>
<keyword evidence="5 6" id="KW-0378">Hydrolase</keyword>
<evidence type="ECO:0000256" key="7">
    <source>
        <dbReference type="RuleBase" id="RU004168"/>
    </source>
</evidence>
<dbReference type="InterPro" id="IPR001792">
    <property type="entry name" value="Acylphosphatase-like_dom"/>
</dbReference>
<evidence type="ECO:0000256" key="4">
    <source>
        <dbReference type="ARBA" id="ARBA00047645"/>
    </source>
</evidence>
<dbReference type="STRING" id="872970.SAMN04488134_101114"/>
<gene>
    <name evidence="9" type="ORF">SAMN04488134_101114</name>
</gene>
<dbReference type="PROSITE" id="PS00150">
    <property type="entry name" value="ACYLPHOSPHATASE_1"/>
    <property type="match status" value="1"/>
</dbReference>
<feature type="active site" evidence="5">
    <location>
        <position position="38"/>
    </location>
</feature>
<dbReference type="RefSeq" id="WP_091493551.1">
    <property type="nucleotide sequence ID" value="NZ_FODJ01000001.1"/>
</dbReference>
<evidence type="ECO:0000259" key="8">
    <source>
        <dbReference type="PROSITE" id="PS51160"/>
    </source>
</evidence>
<dbReference type="PRINTS" id="PR00112">
    <property type="entry name" value="ACYLPHPHTASE"/>
</dbReference>
<dbReference type="AlphaFoldDB" id="A0A1H8GNY6"/>